<organism evidence="1">
    <name type="scientific">marine sediment metagenome</name>
    <dbReference type="NCBI Taxonomy" id="412755"/>
    <lineage>
        <taxon>unclassified sequences</taxon>
        <taxon>metagenomes</taxon>
        <taxon>ecological metagenomes</taxon>
    </lineage>
</organism>
<dbReference type="AlphaFoldDB" id="A0A0F9IPJ6"/>
<evidence type="ECO:0000313" key="1">
    <source>
        <dbReference type="EMBL" id="KKL89162.1"/>
    </source>
</evidence>
<reference evidence="1" key="1">
    <citation type="journal article" date="2015" name="Nature">
        <title>Complex archaea that bridge the gap between prokaryotes and eukaryotes.</title>
        <authorList>
            <person name="Spang A."/>
            <person name="Saw J.H."/>
            <person name="Jorgensen S.L."/>
            <person name="Zaremba-Niedzwiedzka K."/>
            <person name="Martijn J."/>
            <person name="Lind A.E."/>
            <person name="van Eijk R."/>
            <person name="Schleper C."/>
            <person name="Guy L."/>
            <person name="Ettema T.J."/>
        </authorList>
    </citation>
    <scope>NUCLEOTIDE SEQUENCE</scope>
</reference>
<accession>A0A0F9IPJ6</accession>
<protein>
    <submittedName>
        <fullName evidence="1">Uncharacterized protein</fullName>
    </submittedName>
</protein>
<proteinExistence type="predicted"/>
<dbReference type="EMBL" id="LAZR01020365">
    <property type="protein sequence ID" value="KKL89162.1"/>
    <property type="molecule type" value="Genomic_DNA"/>
</dbReference>
<sequence>MTKTEIALDKAINEWMAAQFGRQAKNDVIATPIVRKAIDVDDEGRAVTGVITSEIVDRDGEVVMVKGLDVEQFNKNPVVLFMHDAKAVIGRSIWLKAQRRQGVNRILAKTKFADTDIANEVFELIKGDFLRGFSIGLSHHGMELKDVTPADVRKNPDSNPAT</sequence>
<name>A0A0F9IPJ6_9ZZZZ</name>
<comment type="caution">
    <text evidence="1">The sequence shown here is derived from an EMBL/GenBank/DDBJ whole genome shotgun (WGS) entry which is preliminary data.</text>
</comment>
<gene>
    <name evidence="1" type="ORF">LCGC14_1917430</name>
</gene>